<dbReference type="GO" id="GO:0043252">
    <property type="term" value="P:sodium-independent organic anion transport"/>
    <property type="evidence" value="ECO:0007669"/>
    <property type="project" value="TreeGrafter"/>
</dbReference>
<dbReference type="GO" id="GO:0015347">
    <property type="term" value="F:sodium-independent organic anion transmembrane transporter activity"/>
    <property type="evidence" value="ECO:0007669"/>
    <property type="project" value="TreeGrafter"/>
</dbReference>
<feature type="transmembrane region" description="Helical" evidence="8">
    <location>
        <begin position="82"/>
        <end position="101"/>
    </location>
</feature>
<evidence type="ECO:0000256" key="7">
    <source>
        <dbReference type="ARBA" id="ARBA00023157"/>
    </source>
</evidence>
<organism evidence="10 11">
    <name type="scientific">Rhipicephalus sanguineus</name>
    <name type="common">Brown dog tick</name>
    <name type="synonym">Ixodes sanguineus</name>
    <dbReference type="NCBI Taxonomy" id="34632"/>
    <lineage>
        <taxon>Eukaryota</taxon>
        <taxon>Metazoa</taxon>
        <taxon>Ecdysozoa</taxon>
        <taxon>Arthropoda</taxon>
        <taxon>Chelicerata</taxon>
        <taxon>Arachnida</taxon>
        <taxon>Acari</taxon>
        <taxon>Parasitiformes</taxon>
        <taxon>Ixodida</taxon>
        <taxon>Ixodoidea</taxon>
        <taxon>Ixodidae</taxon>
        <taxon>Rhipicephalinae</taxon>
        <taxon>Rhipicephalus</taxon>
        <taxon>Rhipicephalus</taxon>
    </lineage>
</organism>
<feature type="transmembrane region" description="Helical" evidence="8">
    <location>
        <begin position="36"/>
        <end position="62"/>
    </location>
</feature>
<feature type="transmembrane region" description="Helical" evidence="8">
    <location>
        <begin position="243"/>
        <end position="267"/>
    </location>
</feature>
<evidence type="ECO:0000256" key="2">
    <source>
        <dbReference type="ARBA" id="ARBA00009657"/>
    </source>
</evidence>
<comment type="caution">
    <text evidence="10">The sequence shown here is derived from an EMBL/GenBank/DDBJ whole genome shotgun (WGS) entry which is preliminary data.</text>
</comment>
<dbReference type="AlphaFoldDB" id="A0A9D4Q731"/>
<reference evidence="10" key="1">
    <citation type="journal article" date="2020" name="Cell">
        <title>Large-Scale Comparative Analyses of Tick Genomes Elucidate Their Genetic Diversity and Vector Capacities.</title>
        <authorList>
            <consortium name="Tick Genome and Microbiome Consortium (TIGMIC)"/>
            <person name="Jia N."/>
            <person name="Wang J."/>
            <person name="Shi W."/>
            <person name="Du L."/>
            <person name="Sun Y."/>
            <person name="Zhan W."/>
            <person name="Jiang J.F."/>
            <person name="Wang Q."/>
            <person name="Zhang B."/>
            <person name="Ji P."/>
            <person name="Bell-Sakyi L."/>
            <person name="Cui X.M."/>
            <person name="Yuan T.T."/>
            <person name="Jiang B.G."/>
            <person name="Yang W.F."/>
            <person name="Lam T.T."/>
            <person name="Chang Q.C."/>
            <person name="Ding S.J."/>
            <person name="Wang X.J."/>
            <person name="Zhu J.G."/>
            <person name="Ruan X.D."/>
            <person name="Zhao L."/>
            <person name="Wei J.T."/>
            <person name="Ye R.Z."/>
            <person name="Que T.C."/>
            <person name="Du C.H."/>
            <person name="Zhou Y.H."/>
            <person name="Cheng J.X."/>
            <person name="Dai P.F."/>
            <person name="Guo W.B."/>
            <person name="Han X.H."/>
            <person name="Huang E.J."/>
            <person name="Li L.F."/>
            <person name="Wei W."/>
            <person name="Gao Y.C."/>
            <person name="Liu J.Z."/>
            <person name="Shao H.Z."/>
            <person name="Wang X."/>
            <person name="Wang C.C."/>
            <person name="Yang T.C."/>
            <person name="Huo Q.B."/>
            <person name="Li W."/>
            <person name="Chen H.Y."/>
            <person name="Chen S.E."/>
            <person name="Zhou L.G."/>
            <person name="Ni X.B."/>
            <person name="Tian J.H."/>
            <person name="Sheng Y."/>
            <person name="Liu T."/>
            <person name="Pan Y.S."/>
            <person name="Xia L.Y."/>
            <person name="Li J."/>
            <person name="Zhao F."/>
            <person name="Cao W.C."/>
        </authorList>
    </citation>
    <scope>NUCLEOTIDE SEQUENCE</scope>
    <source>
        <strain evidence="10">Rsan-2018</strain>
    </source>
</reference>
<dbReference type="EMBL" id="JABSTV010001248">
    <property type="protein sequence ID" value="KAH7969168.1"/>
    <property type="molecule type" value="Genomic_DNA"/>
</dbReference>
<dbReference type="SUPFAM" id="SSF103473">
    <property type="entry name" value="MFS general substrate transporter"/>
    <property type="match status" value="1"/>
</dbReference>
<dbReference type="GO" id="GO:0016323">
    <property type="term" value="C:basolateral plasma membrane"/>
    <property type="evidence" value="ECO:0007669"/>
    <property type="project" value="TreeGrafter"/>
</dbReference>
<comment type="subcellular location">
    <subcellularLocation>
        <location evidence="1">Cell membrane</location>
        <topology evidence="1">Multi-pass membrane protein</topology>
    </subcellularLocation>
</comment>
<feature type="transmembrane region" description="Helical" evidence="8">
    <location>
        <begin position="113"/>
        <end position="133"/>
    </location>
</feature>
<dbReference type="Proteomes" id="UP000821837">
    <property type="component" value="Unassembled WGS sequence"/>
</dbReference>
<dbReference type="InterPro" id="IPR036259">
    <property type="entry name" value="MFS_trans_sf"/>
</dbReference>
<sequence length="359" mass="39562">MYAAYYQCQMVRRLYSNKSTNQSTYGQCVNELPRSILAILMNVPFVLITLASVTEAMVGTAVSAFSVKFFEAEFAMTPSRTAAALGSILIPAGVGGTLIGGGLVSKLDLTVRAMLKMCCATSIIPWLCMWIFILHCPNPQFFHGTIGSSNRSVDFISECNENCHCEATMLDPICSVENVVYASPCFAGCVTKEVMPHPDDPSWDLQVYKNCSCVPTPLGAPMNATFYDFDATRQKCSTNCNLMVYYMVVIFICVFFSFFSAAPIITIMMRCVEEKERAVGLAVKWVSVRLLGNIPAPLLLGSVIDRSCLLWQEVCQERGACLLYNNEYLALSMLEFLVPVKTGSIILFCAALITMSDEE</sequence>
<keyword evidence="7" id="KW-1015">Disulfide bond</keyword>
<evidence type="ECO:0000313" key="10">
    <source>
        <dbReference type="EMBL" id="KAH7969168.1"/>
    </source>
</evidence>
<protein>
    <recommendedName>
        <fullName evidence="9">Kazal-like domain-containing protein</fullName>
    </recommendedName>
</protein>
<comment type="similarity">
    <text evidence="2">Belongs to the organo anion transporter (TC 2.A.60) family.</text>
</comment>
<dbReference type="VEuPathDB" id="VectorBase:RSAN_052477"/>
<gene>
    <name evidence="10" type="ORF">HPB52_015359</name>
</gene>
<evidence type="ECO:0000256" key="8">
    <source>
        <dbReference type="SAM" id="Phobius"/>
    </source>
</evidence>
<evidence type="ECO:0000256" key="6">
    <source>
        <dbReference type="ARBA" id="ARBA00023136"/>
    </source>
</evidence>
<reference evidence="10" key="2">
    <citation type="submission" date="2021-09" db="EMBL/GenBank/DDBJ databases">
        <authorList>
            <person name="Jia N."/>
            <person name="Wang J."/>
            <person name="Shi W."/>
            <person name="Du L."/>
            <person name="Sun Y."/>
            <person name="Zhan W."/>
            <person name="Jiang J."/>
            <person name="Wang Q."/>
            <person name="Zhang B."/>
            <person name="Ji P."/>
            <person name="Sakyi L.B."/>
            <person name="Cui X."/>
            <person name="Yuan T."/>
            <person name="Jiang B."/>
            <person name="Yang W."/>
            <person name="Lam T.T.-Y."/>
            <person name="Chang Q."/>
            <person name="Ding S."/>
            <person name="Wang X."/>
            <person name="Zhu J."/>
            <person name="Ruan X."/>
            <person name="Zhao L."/>
            <person name="Wei J."/>
            <person name="Que T."/>
            <person name="Du C."/>
            <person name="Cheng J."/>
            <person name="Dai P."/>
            <person name="Han X."/>
            <person name="Huang E."/>
            <person name="Gao Y."/>
            <person name="Liu J."/>
            <person name="Shao H."/>
            <person name="Ye R."/>
            <person name="Li L."/>
            <person name="Wei W."/>
            <person name="Wang X."/>
            <person name="Wang C."/>
            <person name="Huo Q."/>
            <person name="Li W."/>
            <person name="Guo W."/>
            <person name="Chen H."/>
            <person name="Chen S."/>
            <person name="Zhou L."/>
            <person name="Zhou L."/>
            <person name="Ni X."/>
            <person name="Tian J."/>
            <person name="Zhou Y."/>
            <person name="Sheng Y."/>
            <person name="Liu T."/>
            <person name="Pan Y."/>
            <person name="Xia L."/>
            <person name="Li J."/>
            <person name="Zhao F."/>
            <person name="Cao W."/>
        </authorList>
    </citation>
    <scope>NUCLEOTIDE SEQUENCE</scope>
    <source>
        <strain evidence="10">Rsan-2018</strain>
        <tissue evidence="10">Larvae</tissue>
    </source>
</reference>
<dbReference type="Pfam" id="PF07648">
    <property type="entry name" value="Kazal_2"/>
    <property type="match status" value="1"/>
</dbReference>
<name>A0A9D4Q731_RHISA</name>
<keyword evidence="6 8" id="KW-0472">Membrane</keyword>
<dbReference type="PROSITE" id="PS51465">
    <property type="entry name" value="KAZAL_2"/>
    <property type="match status" value="1"/>
</dbReference>
<dbReference type="Pfam" id="PF03137">
    <property type="entry name" value="OATP"/>
    <property type="match status" value="1"/>
</dbReference>
<evidence type="ECO:0000313" key="11">
    <source>
        <dbReference type="Proteomes" id="UP000821837"/>
    </source>
</evidence>
<keyword evidence="3" id="KW-1003">Cell membrane</keyword>
<dbReference type="PANTHER" id="PTHR11388">
    <property type="entry name" value="ORGANIC ANION TRANSPORTER"/>
    <property type="match status" value="1"/>
</dbReference>
<keyword evidence="5 8" id="KW-1133">Transmembrane helix</keyword>
<evidence type="ECO:0000256" key="3">
    <source>
        <dbReference type="ARBA" id="ARBA00022475"/>
    </source>
</evidence>
<proteinExistence type="inferred from homology"/>
<dbReference type="PANTHER" id="PTHR11388:SF100">
    <property type="entry name" value="SOLUTE CARRIER ORGANIC ANION TRANSPORTER FAMILY MEMBER 4A1"/>
    <property type="match status" value="1"/>
</dbReference>
<evidence type="ECO:0000256" key="1">
    <source>
        <dbReference type="ARBA" id="ARBA00004651"/>
    </source>
</evidence>
<evidence type="ECO:0000256" key="4">
    <source>
        <dbReference type="ARBA" id="ARBA00022692"/>
    </source>
</evidence>
<keyword evidence="11" id="KW-1185">Reference proteome</keyword>
<dbReference type="InterPro" id="IPR002350">
    <property type="entry name" value="Kazal_dom"/>
</dbReference>
<evidence type="ECO:0000259" key="9">
    <source>
        <dbReference type="PROSITE" id="PS51465"/>
    </source>
</evidence>
<feature type="domain" description="Kazal-like" evidence="9">
    <location>
        <begin position="153"/>
        <end position="215"/>
    </location>
</feature>
<dbReference type="InterPro" id="IPR004156">
    <property type="entry name" value="OATP"/>
</dbReference>
<evidence type="ECO:0000256" key="5">
    <source>
        <dbReference type="ARBA" id="ARBA00022989"/>
    </source>
</evidence>
<keyword evidence="4 8" id="KW-0812">Transmembrane</keyword>
<accession>A0A9D4Q731</accession>